<organism evidence="1 2">
    <name type="scientific">Gossypium darwinii</name>
    <name type="common">Darwin's cotton</name>
    <name type="synonym">Gossypium barbadense var. darwinii</name>
    <dbReference type="NCBI Taxonomy" id="34276"/>
    <lineage>
        <taxon>Eukaryota</taxon>
        <taxon>Viridiplantae</taxon>
        <taxon>Streptophyta</taxon>
        <taxon>Embryophyta</taxon>
        <taxon>Tracheophyta</taxon>
        <taxon>Spermatophyta</taxon>
        <taxon>Magnoliopsida</taxon>
        <taxon>eudicotyledons</taxon>
        <taxon>Gunneridae</taxon>
        <taxon>Pentapetalae</taxon>
        <taxon>rosids</taxon>
        <taxon>malvids</taxon>
        <taxon>Malvales</taxon>
        <taxon>Malvaceae</taxon>
        <taxon>Malvoideae</taxon>
        <taxon>Gossypium</taxon>
    </lineage>
</organism>
<dbReference type="AlphaFoldDB" id="A0A5D2EHC8"/>
<name>A0A5D2EHC8_GOSDA</name>
<accession>A0A5D2EHC8</accession>
<dbReference type="Proteomes" id="UP000323506">
    <property type="component" value="Chromosome A11"/>
</dbReference>
<evidence type="ECO:0000313" key="1">
    <source>
        <dbReference type="EMBL" id="TYG92562.1"/>
    </source>
</evidence>
<evidence type="ECO:0000313" key="2">
    <source>
        <dbReference type="Proteomes" id="UP000323506"/>
    </source>
</evidence>
<gene>
    <name evidence="1" type="ORF">ES288_A11G041500v1</name>
</gene>
<sequence>MLHCTLGKPYYRGARGRLLVYDVTNKLKLCHCKLHSFLYNVAVLLEDEVANGIDNC</sequence>
<reference evidence="1 2" key="1">
    <citation type="submission" date="2019-06" db="EMBL/GenBank/DDBJ databases">
        <title>WGS assembly of Gossypium darwinii.</title>
        <authorList>
            <person name="Chen Z.J."/>
            <person name="Sreedasyam A."/>
            <person name="Ando A."/>
            <person name="Song Q."/>
            <person name="De L."/>
            <person name="Hulse-Kemp A."/>
            <person name="Ding M."/>
            <person name="Ye W."/>
            <person name="Kirkbride R."/>
            <person name="Jenkins J."/>
            <person name="Plott C."/>
            <person name="Lovell J."/>
            <person name="Lin Y.-M."/>
            <person name="Vaughn R."/>
            <person name="Liu B."/>
            <person name="Li W."/>
            <person name="Simpson S."/>
            <person name="Scheffler B."/>
            <person name="Saski C."/>
            <person name="Grover C."/>
            <person name="Hu G."/>
            <person name="Conover J."/>
            <person name="Carlson J."/>
            <person name="Shu S."/>
            <person name="Boston L."/>
            <person name="Williams M."/>
            <person name="Peterson D."/>
            <person name="Mcgee K."/>
            <person name="Jones D."/>
            <person name="Wendel J."/>
            <person name="Stelly D."/>
            <person name="Grimwood J."/>
            <person name="Schmutz J."/>
        </authorList>
    </citation>
    <scope>NUCLEOTIDE SEQUENCE [LARGE SCALE GENOMIC DNA]</scope>
    <source>
        <strain evidence="1">1808015.09</strain>
    </source>
</reference>
<keyword evidence="2" id="KW-1185">Reference proteome</keyword>
<dbReference type="EMBL" id="CM017698">
    <property type="protein sequence ID" value="TYG92562.1"/>
    <property type="molecule type" value="Genomic_DNA"/>
</dbReference>
<proteinExistence type="predicted"/>
<protein>
    <submittedName>
        <fullName evidence="1">Uncharacterized protein</fullName>
    </submittedName>
</protein>